<feature type="compositionally biased region" description="Basic and acidic residues" evidence="6">
    <location>
        <begin position="32"/>
        <end position="42"/>
    </location>
</feature>
<comment type="caution">
    <text evidence="7">The sequence shown here is derived from an EMBL/GenBank/DDBJ whole genome shotgun (WGS) entry which is preliminary data.</text>
</comment>
<dbReference type="GO" id="GO:0090071">
    <property type="term" value="P:negative regulation of ribosome biogenesis"/>
    <property type="evidence" value="ECO:0007669"/>
    <property type="project" value="TreeGrafter"/>
</dbReference>
<organism evidence="7 8">
    <name type="scientific">Penaeus vannamei</name>
    <name type="common">Whiteleg shrimp</name>
    <name type="synonym">Litopenaeus vannamei</name>
    <dbReference type="NCBI Taxonomy" id="6689"/>
    <lineage>
        <taxon>Eukaryota</taxon>
        <taxon>Metazoa</taxon>
        <taxon>Ecdysozoa</taxon>
        <taxon>Arthropoda</taxon>
        <taxon>Crustacea</taxon>
        <taxon>Multicrustacea</taxon>
        <taxon>Malacostraca</taxon>
        <taxon>Eumalacostraca</taxon>
        <taxon>Eucarida</taxon>
        <taxon>Decapoda</taxon>
        <taxon>Dendrobranchiata</taxon>
        <taxon>Penaeoidea</taxon>
        <taxon>Penaeidae</taxon>
        <taxon>Penaeus</taxon>
    </lineage>
</organism>
<evidence type="ECO:0000256" key="2">
    <source>
        <dbReference type="ARBA" id="ARBA00010574"/>
    </source>
</evidence>
<dbReference type="InterPro" id="IPR004394">
    <property type="entry name" value="Iojap/RsfS/C7orf30"/>
</dbReference>
<dbReference type="NCBIfam" id="TIGR00090">
    <property type="entry name" value="rsfS_iojap_ybeB"/>
    <property type="match status" value="1"/>
</dbReference>
<sequence length="268" mass="30792">MDFSKDPEVKKWLSELQSDFAEELGKSTGECNDGKEESKESNENGGNHLPKSSDMDKQAANSNTGPESAAINPWTKFTTQKYEKFSMDKTQIIYDYDEEQRRLAEGIEEEETEVEELVLERGRTGVFDVEELVEFLREENARDIVVIQVPPEIKYVSYMVVVTSLSQRHINALAETIRRIYKKKKNRKDPSLICEGKSTNWVALDMGNIALHIMKPDIREEYDLETLWTVGAQFDDKCQEVDENPMDLFNAMGHFTNTADSSEKFIRP</sequence>
<keyword evidence="8" id="KW-1185">Reference proteome</keyword>
<comment type="function">
    <text evidence="4">Required for normal mitochondrial ribosome function and mitochondrial translation. May play a role in ribosome biogenesis by preventing premature association of the 28S and 39S ribosomal subunits. Interacts with mitochondrial ribosomal protein uL14m (MRPL14), probably blocking formation of intersubunit bridge B8, preventing association of the 28S and 39S ribosomal subunits. Addition to isolated mitochondrial ribosomal subunits partially inhibits translation, probably by interfering with the association of the 28S and 39S ribosomal subunits and the formation of functional ribosomes. May also participate in the assembly and/or regulation of the stability of the large subunit of the mitochondrial ribosome. May function as a ribosomal silencing factor.</text>
</comment>
<dbReference type="PANTHER" id="PTHR21043">
    <property type="entry name" value="IOJAP SUPERFAMILY ORTHOLOG"/>
    <property type="match status" value="1"/>
</dbReference>
<dbReference type="SUPFAM" id="SSF81301">
    <property type="entry name" value="Nucleotidyltransferase"/>
    <property type="match status" value="1"/>
</dbReference>
<dbReference type="GO" id="GO:0005739">
    <property type="term" value="C:mitochondrion"/>
    <property type="evidence" value="ECO:0007669"/>
    <property type="project" value="UniProtKB-SubCell"/>
</dbReference>
<reference evidence="7 8" key="1">
    <citation type="submission" date="2018-04" db="EMBL/GenBank/DDBJ databases">
        <authorList>
            <person name="Zhang X."/>
            <person name="Yuan J."/>
            <person name="Li F."/>
            <person name="Xiang J."/>
        </authorList>
    </citation>
    <scope>NUCLEOTIDE SEQUENCE [LARGE SCALE GENOMIC DNA]</scope>
    <source>
        <tissue evidence="7">Muscle</tissue>
    </source>
</reference>
<comment type="similarity">
    <text evidence="2">Belongs to the Iojap/RsfS family.</text>
</comment>
<dbReference type="Proteomes" id="UP000283509">
    <property type="component" value="Unassembled WGS sequence"/>
</dbReference>
<evidence type="ECO:0000256" key="3">
    <source>
        <dbReference type="ARBA" id="ARBA00023128"/>
    </source>
</evidence>
<dbReference type="EMBL" id="QCYY01001659">
    <property type="protein sequence ID" value="ROT76463.1"/>
    <property type="molecule type" value="Genomic_DNA"/>
</dbReference>
<keyword evidence="3" id="KW-0496">Mitochondrion</keyword>
<dbReference type="GO" id="GO:0043023">
    <property type="term" value="F:ribosomal large subunit binding"/>
    <property type="evidence" value="ECO:0007669"/>
    <property type="project" value="TreeGrafter"/>
</dbReference>
<evidence type="ECO:0000313" key="7">
    <source>
        <dbReference type="EMBL" id="ROT76463.1"/>
    </source>
</evidence>
<dbReference type="FunFam" id="3.30.460.10:FF:000018">
    <property type="entry name" value="Mitochondrial assembly of ribosomal large subunit 1"/>
    <property type="match status" value="1"/>
</dbReference>
<evidence type="ECO:0000256" key="1">
    <source>
        <dbReference type="ARBA" id="ARBA00004173"/>
    </source>
</evidence>
<gene>
    <name evidence="7" type="ORF">C7M84_004953</name>
</gene>
<reference evidence="7 8" key="2">
    <citation type="submission" date="2019-01" db="EMBL/GenBank/DDBJ databases">
        <title>The decoding of complex shrimp genome reveals the adaptation for benthos swimmer, frequently molting mechanism and breeding impact on genome.</title>
        <authorList>
            <person name="Sun Y."/>
            <person name="Gao Y."/>
            <person name="Yu Y."/>
        </authorList>
    </citation>
    <scope>NUCLEOTIDE SEQUENCE [LARGE SCALE GENOMIC DNA]</scope>
    <source>
        <tissue evidence="7">Muscle</tissue>
    </source>
</reference>
<dbReference type="Gene3D" id="3.30.460.10">
    <property type="entry name" value="Beta Polymerase, domain 2"/>
    <property type="match status" value="1"/>
</dbReference>
<feature type="region of interest" description="Disordered" evidence="6">
    <location>
        <begin position="21"/>
        <end position="72"/>
    </location>
</feature>
<accession>A0A3R7SV18</accession>
<evidence type="ECO:0000256" key="6">
    <source>
        <dbReference type="SAM" id="MobiDB-lite"/>
    </source>
</evidence>
<dbReference type="STRING" id="6689.A0A3R7SV18"/>
<dbReference type="PANTHER" id="PTHR21043:SF0">
    <property type="entry name" value="MITOCHONDRIAL ASSEMBLY OF RIBOSOMAL LARGE SUBUNIT PROTEIN 1"/>
    <property type="match status" value="1"/>
</dbReference>
<dbReference type="AlphaFoldDB" id="A0A3R7SV18"/>
<dbReference type="OrthoDB" id="21330at2759"/>
<dbReference type="GO" id="GO:0017148">
    <property type="term" value="P:negative regulation of translation"/>
    <property type="evidence" value="ECO:0007669"/>
    <property type="project" value="TreeGrafter"/>
</dbReference>
<name>A0A3R7SV18_PENVA</name>
<evidence type="ECO:0000313" key="8">
    <source>
        <dbReference type="Proteomes" id="UP000283509"/>
    </source>
</evidence>
<dbReference type="InterPro" id="IPR043519">
    <property type="entry name" value="NT_sf"/>
</dbReference>
<proteinExistence type="inferred from homology"/>
<evidence type="ECO:0000256" key="5">
    <source>
        <dbReference type="ARBA" id="ARBA00073331"/>
    </source>
</evidence>
<comment type="subcellular location">
    <subcellularLocation>
        <location evidence="1">Mitochondrion</location>
    </subcellularLocation>
</comment>
<dbReference type="Pfam" id="PF02410">
    <property type="entry name" value="RsfS"/>
    <property type="match status" value="1"/>
</dbReference>
<dbReference type="HAMAP" id="MF_01477">
    <property type="entry name" value="Iojap_RsfS"/>
    <property type="match status" value="1"/>
</dbReference>
<evidence type="ECO:0000256" key="4">
    <source>
        <dbReference type="ARBA" id="ARBA00053669"/>
    </source>
</evidence>
<protein>
    <recommendedName>
        <fullName evidence="5">Mitochondrial assembly of ribosomal large subunit protein 1</fullName>
    </recommendedName>
</protein>